<sequence>MFWNLFNFYFEQCATWLLLVGTSTFLCRKSLLRSSRWRLGFATALLSFNVSNWIALYWLDQGQKLESAIDSFLQIFIDPNDPAQVAWVWWDLEYTIPAIFISVPATLEHIAIILLFWTIFAELSRAHTAGTNLIEV</sequence>
<evidence type="ECO:0000256" key="1">
    <source>
        <dbReference type="SAM" id="Phobius"/>
    </source>
</evidence>
<dbReference type="AlphaFoldDB" id="A0A517QXV9"/>
<accession>A0A517QXV9</accession>
<keyword evidence="1" id="KW-0472">Membrane</keyword>
<evidence type="ECO:0000313" key="2">
    <source>
        <dbReference type="EMBL" id="QDT36479.1"/>
    </source>
</evidence>
<dbReference type="Proteomes" id="UP000317318">
    <property type="component" value="Chromosome"/>
</dbReference>
<name>A0A517QXV9_9PLAN</name>
<dbReference type="EMBL" id="CP036268">
    <property type="protein sequence ID" value="QDT36479.1"/>
    <property type="molecule type" value="Genomic_DNA"/>
</dbReference>
<gene>
    <name evidence="2" type="ORF">Pan189_08360</name>
</gene>
<keyword evidence="3" id="KW-1185">Reference proteome</keyword>
<keyword evidence="1" id="KW-0812">Transmembrane</keyword>
<proteinExistence type="predicted"/>
<feature type="transmembrane region" description="Helical" evidence="1">
    <location>
        <begin position="94"/>
        <end position="117"/>
    </location>
</feature>
<dbReference type="KEGG" id="svp:Pan189_08360"/>
<keyword evidence="1" id="KW-1133">Transmembrane helix</keyword>
<feature type="transmembrane region" description="Helical" evidence="1">
    <location>
        <begin position="39"/>
        <end position="59"/>
    </location>
</feature>
<protein>
    <submittedName>
        <fullName evidence="2">Uncharacterized protein</fullName>
    </submittedName>
</protein>
<organism evidence="2 3">
    <name type="scientific">Stratiformator vulcanicus</name>
    <dbReference type="NCBI Taxonomy" id="2527980"/>
    <lineage>
        <taxon>Bacteria</taxon>
        <taxon>Pseudomonadati</taxon>
        <taxon>Planctomycetota</taxon>
        <taxon>Planctomycetia</taxon>
        <taxon>Planctomycetales</taxon>
        <taxon>Planctomycetaceae</taxon>
        <taxon>Stratiformator</taxon>
    </lineage>
</organism>
<reference evidence="2 3" key="1">
    <citation type="submission" date="2019-02" db="EMBL/GenBank/DDBJ databases">
        <title>Deep-cultivation of Planctomycetes and their phenomic and genomic characterization uncovers novel biology.</title>
        <authorList>
            <person name="Wiegand S."/>
            <person name="Jogler M."/>
            <person name="Boedeker C."/>
            <person name="Pinto D."/>
            <person name="Vollmers J."/>
            <person name="Rivas-Marin E."/>
            <person name="Kohn T."/>
            <person name="Peeters S.H."/>
            <person name="Heuer A."/>
            <person name="Rast P."/>
            <person name="Oberbeckmann S."/>
            <person name="Bunk B."/>
            <person name="Jeske O."/>
            <person name="Meyerdierks A."/>
            <person name="Storesund J.E."/>
            <person name="Kallscheuer N."/>
            <person name="Luecker S."/>
            <person name="Lage O.M."/>
            <person name="Pohl T."/>
            <person name="Merkel B.J."/>
            <person name="Hornburger P."/>
            <person name="Mueller R.-W."/>
            <person name="Bruemmer F."/>
            <person name="Labrenz M."/>
            <person name="Spormann A.M."/>
            <person name="Op den Camp H."/>
            <person name="Overmann J."/>
            <person name="Amann R."/>
            <person name="Jetten M.S.M."/>
            <person name="Mascher T."/>
            <person name="Medema M.H."/>
            <person name="Devos D.P."/>
            <person name="Kaster A.-K."/>
            <person name="Ovreas L."/>
            <person name="Rohde M."/>
            <person name="Galperin M.Y."/>
            <person name="Jogler C."/>
        </authorList>
    </citation>
    <scope>NUCLEOTIDE SEQUENCE [LARGE SCALE GENOMIC DNA]</scope>
    <source>
        <strain evidence="2 3">Pan189</strain>
    </source>
</reference>
<evidence type="ECO:0000313" key="3">
    <source>
        <dbReference type="Proteomes" id="UP000317318"/>
    </source>
</evidence>